<accession>A0A5E4BVT3</accession>
<name>A0A5E4BVT3_MARMO</name>
<protein>
    <submittedName>
        <fullName evidence="1">Uncharacterized protein</fullName>
    </submittedName>
</protein>
<keyword evidence="2" id="KW-1185">Reference proteome</keyword>
<proteinExistence type="predicted"/>
<reference evidence="1" key="1">
    <citation type="submission" date="2019-04" db="EMBL/GenBank/DDBJ databases">
        <authorList>
            <person name="Alioto T."/>
            <person name="Alioto T."/>
        </authorList>
    </citation>
    <scope>NUCLEOTIDE SEQUENCE [LARGE SCALE GENOMIC DNA]</scope>
</reference>
<feature type="non-terminal residue" evidence="1">
    <location>
        <position position="69"/>
    </location>
</feature>
<evidence type="ECO:0000313" key="1">
    <source>
        <dbReference type="EMBL" id="VTJ73694.1"/>
    </source>
</evidence>
<dbReference type="Proteomes" id="UP000335636">
    <property type="component" value="Unassembled WGS sequence"/>
</dbReference>
<evidence type="ECO:0000313" key="2">
    <source>
        <dbReference type="Proteomes" id="UP000335636"/>
    </source>
</evidence>
<feature type="non-terminal residue" evidence="1">
    <location>
        <position position="1"/>
    </location>
</feature>
<dbReference type="AlphaFoldDB" id="A0A5E4BVT3"/>
<dbReference type="EMBL" id="CABDUW010000692">
    <property type="protein sequence ID" value="VTJ73694.1"/>
    <property type="molecule type" value="Genomic_DNA"/>
</dbReference>
<organism evidence="1 2">
    <name type="scientific">Marmota monax</name>
    <name type="common">Woodchuck</name>
    <dbReference type="NCBI Taxonomy" id="9995"/>
    <lineage>
        <taxon>Eukaryota</taxon>
        <taxon>Metazoa</taxon>
        <taxon>Chordata</taxon>
        <taxon>Craniata</taxon>
        <taxon>Vertebrata</taxon>
        <taxon>Euteleostomi</taxon>
        <taxon>Mammalia</taxon>
        <taxon>Eutheria</taxon>
        <taxon>Euarchontoglires</taxon>
        <taxon>Glires</taxon>
        <taxon>Rodentia</taxon>
        <taxon>Sciuromorpha</taxon>
        <taxon>Sciuridae</taxon>
        <taxon>Xerinae</taxon>
        <taxon>Marmotini</taxon>
        <taxon>Marmota</taxon>
    </lineage>
</organism>
<gene>
    <name evidence="1" type="ORF">MONAX_5E042038</name>
</gene>
<comment type="caution">
    <text evidence="1">The sequence shown here is derived from an EMBL/GenBank/DDBJ whole genome shotgun (WGS) entry which is preliminary data.</text>
</comment>
<sequence>PKFVELGAENPQRICLPSGSHAPGSWCKRPQLSALVGAVAGSSARRVPRHKSSATPDSFSMAIALTGEL</sequence>